<organism evidence="6 7">
    <name type="scientific">Coccomyxa viridis</name>
    <dbReference type="NCBI Taxonomy" id="1274662"/>
    <lineage>
        <taxon>Eukaryota</taxon>
        <taxon>Viridiplantae</taxon>
        <taxon>Chlorophyta</taxon>
        <taxon>core chlorophytes</taxon>
        <taxon>Trebouxiophyceae</taxon>
        <taxon>Trebouxiophyceae incertae sedis</taxon>
        <taxon>Coccomyxaceae</taxon>
        <taxon>Coccomyxa</taxon>
    </lineage>
</organism>
<evidence type="ECO:0000256" key="4">
    <source>
        <dbReference type="ARBA" id="ARBA00023242"/>
    </source>
</evidence>
<dbReference type="Pfam" id="PF03810">
    <property type="entry name" value="IBN_N"/>
    <property type="match status" value="1"/>
</dbReference>
<keyword evidence="7" id="KW-1185">Reference proteome</keyword>
<evidence type="ECO:0000256" key="1">
    <source>
        <dbReference type="ARBA" id="ARBA00004123"/>
    </source>
</evidence>
<dbReference type="Gene3D" id="1.25.10.10">
    <property type="entry name" value="Leucine-rich Repeat Variant"/>
    <property type="match status" value="1"/>
</dbReference>
<evidence type="ECO:0000259" key="5">
    <source>
        <dbReference type="PROSITE" id="PS50166"/>
    </source>
</evidence>
<evidence type="ECO:0000256" key="3">
    <source>
        <dbReference type="ARBA" id="ARBA00022448"/>
    </source>
</evidence>
<dbReference type="EMBL" id="CAXHTA020000005">
    <property type="protein sequence ID" value="CAL5221338.1"/>
    <property type="molecule type" value="Genomic_DNA"/>
</dbReference>
<dbReference type="PANTHER" id="PTHR10997:SF7">
    <property type="entry name" value="IMPORTIN-11"/>
    <property type="match status" value="1"/>
</dbReference>
<keyword evidence="4" id="KW-0539">Nucleus</keyword>
<comment type="caution">
    <text evidence="6">The sequence shown here is derived from an EMBL/GenBank/DDBJ whole genome shotgun (WGS) entry which is preliminary data.</text>
</comment>
<feature type="domain" description="Importin N-terminal" evidence="5">
    <location>
        <begin position="32"/>
        <end position="105"/>
    </location>
</feature>
<dbReference type="PROSITE" id="PS50166">
    <property type="entry name" value="IMPORTIN_B_NT"/>
    <property type="match status" value="1"/>
</dbReference>
<dbReference type="SMART" id="SM00913">
    <property type="entry name" value="IBN_N"/>
    <property type="match status" value="1"/>
</dbReference>
<dbReference type="InterPro" id="IPR011989">
    <property type="entry name" value="ARM-like"/>
</dbReference>
<evidence type="ECO:0000256" key="2">
    <source>
        <dbReference type="ARBA" id="ARBA00007991"/>
    </source>
</evidence>
<keyword evidence="3" id="KW-0813">Transport</keyword>
<comment type="subcellular location">
    <subcellularLocation>
        <location evidence="1">Nucleus</location>
    </subcellularLocation>
</comment>
<protein>
    <submittedName>
        <fullName evidence="6">G3513 protein</fullName>
    </submittedName>
</protein>
<sequence>MSEHQLGPNDIPQLYECLKAALSQDQHRQKQAEATLDDLETRHGYTSCLAEIIGNKTLDHSARWLAIIQFKNSINKHWKLRPGKGGISDDEKQHLRQKLGTLIDQEDAQFAVQIAVCFGKVARQDFPKMWPTLFEDLTRHMQSGSALANRRVYLVLHHVLKELATKRLATDKKHFAQVRERLLDPYFHQWLRDTEELLEKLPWALEAPEQSMALLLTFERWLLQLKGLQRLLLFGFPSDAQSLESIPTVGQVAPAFMQSLQALYAVRLQHVSQPNRKHSQLAAMLDRAVLKLSKCLTGLVNTHPWSMLHCAAFQPALEFACGQIVGHQAGSKPFEAFLRRCILYIHSILKSSAYEGNMTSSFQVNLAARTQAATLKKLSAEAQAALTGFWGSERRQMLCTALIENFLPLTARDLHEWEESPESFHHEADVGSWEDHLRSCAETLFGVLLEGDREGVASVVVSILKAKSEACQPGTAASQQGPQTAGVPAAVLAKEAVYNAAGVGAYGLHDYIDFKQWFQSTLLQDMADTSAEAKPLRRRAAMLLGQWAVKMPATERPAAYRSLITLMSEQDAAVQLAAVNSLRELVEDWDFQEGPFMEFVAPTLQLLAGLLRSSEELETQLQVFNLFNLIIERLGDDAKPYGPGILQLLPAVWQQAEGQSLLRIQVLVALQRLLNALGSDSPSSYGILQPLLQHCTDPNQPDELNLLEDGLQLWLIALRNAPAPQAWLLNLFSNLCVVMEKSTEHIAPCSAIVQSCILLGGADFLSMHGKALVGMLCKLLGNVNERGMLLLLPIMALMLCMLPEHMPSAMQPALERLLHILLTDQESTQVTAGILGVLARLLLQNSSAYLSIMSQAQHSLAGQLPNSGQPTTQSGEQLLLAVVDLWLDKFDCVASPYPRKLHALAMCLLLTVPSAGMLYRLEPILGHISSVWFEVEGNDGPGTLLYGHDFYQSPQQDAGDPALAASEDADGENCRRADLQERDIVAHLQLSQHLKEKLTVCQAVHGRSFDTAFAQLSPNVAEQLRGALQ</sequence>
<evidence type="ECO:0000313" key="7">
    <source>
        <dbReference type="Proteomes" id="UP001497392"/>
    </source>
</evidence>
<reference evidence="6 7" key="1">
    <citation type="submission" date="2024-06" db="EMBL/GenBank/DDBJ databases">
        <authorList>
            <person name="Kraege A."/>
            <person name="Thomma B."/>
        </authorList>
    </citation>
    <scope>NUCLEOTIDE SEQUENCE [LARGE SCALE GENOMIC DNA]</scope>
</reference>
<dbReference type="SUPFAM" id="SSF48371">
    <property type="entry name" value="ARM repeat"/>
    <property type="match status" value="1"/>
</dbReference>
<dbReference type="Proteomes" id="UP001497392">
    <property type="component" value="Unassembled WGS sequence"/>
</dbReference>
<evidence type="ECO:0000313" key="6">
    <source>
        <dbReference type="EMBL" id="CAL5221338.1"/>
    </source>
</evidence>
<accession>A0ABP1FT45</accession>
<dbReference type="InterPro" id="IPR058669">
    <property type="entry name" value="TPR_IPO7/11-like"/>
</dbReference>
<dbReference type="InterPro" id="IPR016024">
    <property type="entry name" value="ARM-type_fold"/>
</dbReference>
<proteinExistence type="inferred from homology"/>
<dbReference type="InterPro" id="IPR016126">
    <property type="entry name" value="Secretoglobin"/>
</dbReference>
<dbReference type="PANTHER" id="PTHR10997">
    <property type="entry name" value="IMPORTIN-7, 8, 11"/>
    <property type="match status" value="1"/>
</dbReference>
<dbReference type="Pfam" id="PF25758">
    <property type="entry name" value="TPR_IPO11"/>
    <property type="match status" value="1"/>
</dbReference>
<dbReference type="PROSITE" id="PS51311">
    <property type="entry name" value="SCGB"/>
    <property type="match status" value="1"/>
</dbReference>
<gene>
    <name evidence="6" type="primary">g3513</name>
    <name evidence="6" type="ORF">VP750_LOCUS2997</name>
</gene>
<dbReference type="InterPro" id="IPR001494">
    <property type="entry name" value="Importin-beta_N"/>
</dbReference>
<comment type="similarity">
    <text evidence="2">Belongs to the importin beta family.</text>
</comment>
<name>A0ABP1FT45_9CHLO</name>